<dbReference type="GeneID" id="105314251"/>
<dbReference type="Gene3D" id="2.60.40.2970">
    <property type="match status" value="1"/>
</dbReference>
<sequence length="380" mass="43392">MRLRIFNTLRKILDMKTVLLMCCLVASVISKTPVSLKMGCQQSTTSAVDCSFQFTNVADEDYYLLKRDTPLEGLHSSFVSVSRDGVPLQYEGCHFYRAPPQKDEFILLKAGESVTASAQINNIFTFSSDGMYNIRYNKPLEVLLKDKMELQSDSEDIHVEEVDLMKVEVSESVDIQLENTDLLSRPVKEEVKESDEVYMESCDNVAKFVGGSAAVRAETVLAHNKLCKGLIHARSEVGNNQRYRTWFGAYTRRRMNTVRNKFWQAFERIMDNCVTYDFNGRACDRLNNNNRAVYAYSCYHNNAMFMCKGFAGLPTFCNRRNARTNKEGLFAGFWTRIAGNTKLDRDRLKVSECRRLARNNPNRAVNNVGNYGFYYCAVAA</sequence>
<dbReference type="Gene3D" id="3.40.390.10">
    <property type="entry name" value="Collagenase (Catalytic Domain)"/>
    <property type="match status" value="1"/>
</dbReference>
<dbReference type="SUPFAM" id="SSF55486">
    <property type="entry name" value="Metalloproteases ('zincins'), catalytic domain"/>
    <property type="match status" value="1"/>
</dbReference>
<dbReference type="Pfam" id="PF14521">
    <property type="entry name" value="Aspzincin_M35"/>
    <property type="match status" value="1"/>
</dbReference>
<evidence type="ECO:0000313" key="3">
    <source>
        <dbReference type="Proteomes" id="UP000007879"/>
    </source>
</evidence>
<name>A0AAN0IPR5_AMPQE</name>
<dbReference type="GO" id="GO:0004222">
    <property type="term" value="F:metalloendopeptidase activity"/>
    <property type="evidence" value="ECO:0007669"/>
    <property type="project" value="InterPro"/>
</dbReference>
<keyword evidence="3" id="KW-1185">Reference proteome</keyword>
<dbReference type="InterPro" id="IPR024079">
    <property type="entry name" value="MetalloPept_cat_dom_sf"/>
</dbReference>
<dbReference type="EnsemblMetazoa" id="XM_011408312.2">
    <property type="protein sequence ID" value="XP_011406614.2"/>
    <property type="gene ID" value="LOC105314251"/>
</dbReference>
<organism evidence="2 3">
    <name type="scientific">Amphimedon queenslandica</name>
    <name type="common">Sponge</name>
    <dbReference type="NCBI Taxonomy" id="400682"/>
    <lineage>
        <taxon>Eukaryota</taxon>
        <taxon>Metazoa</taxon>
        <taxon>Porifera</taxon>
        <taxon>Demospongiae</taxon>
        <taxon>Heteroscleromorpha</taxon>
        <taxon>Haplosclerida</taxon>
        <taxon>Niphatidae</taxon>
        <taxon>Amphimedon</taxon>
    </lineage>
</organism>
<evidence type="ECO:0000259" key="1">
    <source>
        <dbReference type="Pfam" id="PF14521"/>
    </source>
</evidence>
<dbReference type="RefSeq" id="XP_011406614.2">
    <property type="nucleotide sequence ID" value="XM_011408312.2"/>
</dbReference>
<dbReference type="InterPro" id="IPR029463">
    <property type="entry name" value="Lys_MEP"/>
</dbReference>
<proteinExistence type="predicted"/>
<dbReference type="AlphaFoldDB" id="A0AAN0IPR5"/>
<protein>
    <recommendedName>
        <fullName evidence="1">Lysine-specific metallo-endopeptidase domain-containing protein</fullName>
    </recommendedName>
</protein>
<dbReference type="Proteomes" id="UP000007879">
    <property type="component" value="Unassembled WGS sequence"/>
</dbReference>
<accession>A0AAN0IPR5</accession>
<reference evidence="3" key="1">
    <citation type="journal article" date="2010" name="Nature">
        <title>The Amphimedon queenslandica genome and the evolution of animal complexity.</title>
        <authorList>
            <person name="Srivastava M."/>
            <person name="Simakov O."/>
            <person name="Chapman J."/>
            <person name="Fahey B."/>
            <person name="Gauthier M.E."/>
            <person name="Mitros T."/>
            <person name="Richards G.S."/>
            <person name="Conaco C."/>
            <person name="Dacre M."/>
            <person name="Hellsten U."/>
            <person name="Larroux C."/>
            <person name="Putnam N.H."/>
            <person name="Stanke M."/>
            <person name="Adamska M."/>
            <person name="Darling A."/>
            <person name="Degnan S.M."/>
            <person name="Oakley T.H."/>
            <person name="Plachetzki D.C."/>
            <person name="Zhai Y."/>
            <person name="Adamski M."/>
            <person name="Calcino A."/>
            <person name="Cummins S.F."/>
            <person name="Goodstein D.M."/>
            <person name="Harris C."/>
            <person name="Jackson D.J."/>
            <person name="Leys S.P."/>
            <person name="Shu S."/>
            <person name="Woodcroft B.J."/>
            <person name="Vervoort M."/>
            <person name="Kosik K.S."/>
            <person name="Manning G."/>
            <person name="Degnan B.M."/>
            <person name="Rokhsar D.S."/>
        </authorList>
    </citation>
    <scope>NUCLEOTIDE SEQUENCE [LARGE SCALE GENOMIC DNA]</scope>
</reference>
<evidence type="ECO:0000313" key="2">
    <source>
        <dbReference type="EnsemblMetazoa" id="XP_011406614.2"/>
    </source>
</evidence>
<feature type="domain" description="Lysine-specific metallo-endopeptidase" evidence="1">
    <location>
        <begin position="234"/>
        <end position="376"/>
    </location>
</feature>
<reference evidence="2" key="2">
    <citation type="submission" date="2024-06" db="UniProtKB">
        <authorList>
            <consortium name="EnsemblMetazoa"/>
        </authorList>
    </citation>
    <scope>IDENTIFICATION</scope>
</reference>
<dbReference type="KEGG" id="aqu:105314251"/>